<dbReference type="InterPro" id="IPR050902">
    <property type="entry name" value="ABC_Transporter_SBP"/>
</dbReference>
<dbReference type="eggNOG" id="COG0614">
    <property type="taxonomic scope" value="Bacteria"/>
</dbReference>
<evidence type="ECO:0000313" key="6">
    <source>
        <dbReference type="Proteomes" id="UP000000787"/>
    </source>
</evidence>
<proteinExistence type="inferred from homology"/>
<accession>A9AW91</accession>
<comment type="similarity">
    <text evidence="1">Belongs to the bacterial solute-binding protein 8 family.</text>
</comment>
<dbReference type="SUPFAM" id="SSF53807">
    <property type="entry name" value="Helical backbone' metal receptor"/>
    <property type="match status" value="1"/>
</dbReference>
<evidence type="ECO:0000259" key="4">
    <source>
        <dbReference type="PROSITE" id="PS50983"/>
    </source>
</evidence>
<dbReference type="KEGG" id="hau:Haur_2101"/>
<keyword evidence="3" id="KW-0732">Signal</keyword>
<protein>
    <submittedName>
        <fullName evidence="5">Periplasmic binding protein</fullName>
    </submittedName>
</protein>
<evidence type="ECO:0000256" key="3">
    <source>
        <dbReference type="SAM" id="SignalP"/>
    </source>
</evidence>
<name>A9AW91_HERA2</name>
<evidence type="ECO:0000256" key="2">
    <source>
        <dbReference type="SAM" id="MobiDB-lite"/>
    </source>
</evidence>
<dbReference type="InParanoid" id="A9AW91"/>
<dbReference type="Pfam" id="PF01497">
    <property type="entry name" value="Peripla_BP_2"/>
    <property type="match status" value="1"/>
</dbReference>
<organism evidence="5 6">
    <name type="scientific">Herpetosiphon aurantiacus (strain ATCC 23779 / DSM 785 / 114-95)</name>
    <dbReference type="NCBI Taxonomy" id="316274"/>
    <lineage>
        <taxon>Bacteria</taxon>
        <taxon>Bacillati</taxon>
        <taxon>Chloroflexota</taxon>
        <taxon>Chloroflexia</taxon>
        <taxon>Herpetosiphonales</taxon>
        <taxon>Herpetosiphonaceae</taxon>
        <taxon>Herpetosiphon</taxon>
    </lineage>
</organism>
<dbReference type="InterPro" id="IPR002491">
    <property type="entry name" value="ABC_transptr_periplasmic_BD"/>
</dbReference>
<keyword evidence="6" id="KW-1185">Reference proteome</keyword>
<dbReference type="EMBL" id="CP000875">
    <property type="protein sequence ID" value="ABX04741.1"/>
    <property type="molecule type" value="Genomic_DNA"/>
</dbReference>
<feature type="signal peptide" evidence="3">
    <location>
        <begin position="1"/>
        <end position="20"/>
    </location>
</feature>
<dbReference type="BioCyc" id="HAUR316274:GHYA-2129-MONOMER"/>
<dbReference type="PROSITE" id="PS51257">
    <property type="entry name" value="PROKAR_LIPOPROTEIN"/>
    <property type="match status" value="1"/>
</dbReference>
<dbReference type="PROSITE" id="PS50983">
    <property type="entry name" value="FE_B12_PBP"/>
    <property type="match status" value="1"/>
</dbReference>
<dbReference type="Gene3D" id="3.40.50.1980">
    <property type="entry name" value="Nitrogenase molybdenum iron protein domain"/>
    <property type="match status" value="2"/>
</dbReference>
<dbReference type="STRING" id="316274.Haur_2101"/>
<dbReference type="PANTHER" id="PTHR30535">
    <property type="entry name" value="VITAMIN B12-BINDING PROTEIN"/>
    <property type="match status" value="1"/>
</dbReference>
<dbReference type="PANTHER" id="PTHR30535:SF7">
    <property type="entry name" value="IRON(III) DICITRATE-BINDING PROTEIN"/>
    <property type="match status" value="1"/>
</dbReference>
<evidence type="ECO:0000256" key="1">
    <source>
        <dbReference type="ARBA" id="ARBA00008814"/>
    </source>
</evidence>
<sequence>MLKHCFAPMIGVLLIITACGTTLTTQTPDAVQPTNPSTSTATISTTTAPASAGYPVTIENCGRKLTFAKAPERIISLWQPPTEMLLALGLGDRIVAVGGNYDDYPANLQAEAATLKQIGTAMQWPVKEVTLAENPDFVISEQLEGFAFDSNSGYATVAELEAAGAQVYSNNACTMADAGSKRLEQVYTDLANLGAIFGVSERANAIITDLQSRQAAIEQRMVGVSPVNVLFYTGGEGPLNVLSGGVWGDLIVRAGGKNVFDQDVFQVSAEEFAAAQPDVILLGTFPGQDAAMLESYLKTTFPTIPAVQNNRLIPIPTINTEASIRIIDGLEQIARALHPEVFE</sequence>
<reference evidence="5 6" key="1">
    <citation type="journal article" date="2011" name="Stand. Genomic Sci.">
        <title>Complete genome sequence of the filamentous gliding predatory bacterium Herpetosiphon aurantiacus type strain (114-95(T)).</title>
        <authorList>
            <person name="Kiss H."/>
            <person name="Nett M."/>
            <person name="Domin N."/>
            <person name="Martin K."/>
            <person name="Maresca J.A."/>
            <person name="Copeland A."/>
            <person name="Lapidus A."/>
            <person name="Lucas S."/>
            <person name="Berry K.W."/>
            <person name="Glavina Del Rio T."/>
            <person name="Dalin E."/>
            <person name="Tice H."/>
            <person name="Pitluck S."/>
            <person name="Richardson P."/>
            <person name="Bruce D."/>
            <person name="Goodwin L."/>
            <person name="Han C."/>
            <person name="Detter J.C."/>
            <person name="Schmutz J."/>
            <person name="Brettin T."/>
            <person name="Land M."/>
            <person name="Hauser L."/>
            <person name="Kyrpides N.C."/>
            <person name="Ivanova N."/>
            <person name="Goker M."/>
            <person name="Woyke T."/>
            <person name="Klenk H.P."/>
            <person name="Bryant D.A."/>
        </authorList>
    </citation>
    <scope>NUCLEOTIDE SEQUENCE [LARGE SCALE GENOMIC DNA]</scope>
    <source>
        <strain evidence="6">ATCC 23779 / DSM 785 / 114-95</strain>
    </source>
</reference>
<feature type="compositionally biased region" description="Low complexity" evidence="2">
    <location>
        <begin position="33"/>
        <end position="46"/>
    </location>
</feature>
<feature type="chain" id="PRO_5002734372" evidence="3">
    <location>
        <begin position="21"/>
        <end position="343"/>
    </location>
</feature>
<feature type="domain" description="Fe/B12 periplasmic-binding" evidence="4">
    <location>
        <begin position="73"/>
        <end position="341"/>
    </location>
</feature>
<dbReference type="AlphaFoldDB" id="A9AW91"/>
<dbReference type="HOGENOM" id="CLU_038034_7_2_0"/>
<gene>
    <name evidence="5" type="ordered locus">Haur_2101</name>
</gene>
<dbReference type="Proteomes" id="UP000000787">
    <property type="component" value="Chromosome"/>
</dbReference>
<evidence type="ECO:0000313" key="5">
    <source>
        <dbReference type="EMBL" id="ABX04741.1"/>
    </source>
</evidence>
<feature type="region of interest" description="Disordered" evidence="2">
    <location>
        <begin position="26"/>
        <end position="46"/>
    </location>
</feature>